<proteinExistence type="predicted"/>
<evidence type="ECO:0000256" key="1">
    <source>
        <dbReference type="ARBA" id="ARBA00022630"/>
    </source>
</evidence>
<keyword evidence="1" id="KW-0285">Flavoprotein</keyword>
<evidence type="ECO:0000256" key="4">
    <source>
        <dbReference type="ARBA" id="ARBA00023033"/>
    </source>
</evidence>
<dbReference type="SUPFAM" id="SSF51679">
    <property type="entry name" value="Bacterial luciferase-like"/>
    <property type="match status" value="1"/>
</dbReference>
<dbReference type="Gene3D" id="3.20.20.30">
    <property type="entry name" value="Luciferase-like domain"/>
    <property type="match status" value="1"/>
</dbReference>
<dbReference type="PANTHER" id="PTHR30011:SF16">
    <property type="entry name" value="C2H2 FINGER DOMAIN TRANSCRIPTION FACTOR (EUROFUNG)-RELATED"/>
    <property type="match status" value="1"/>
</dbReference>
<evidence type="ECO:0000313" key="8">
    <source>
        <dbReference type="Proteomes" id="UP000629287"/>
    </source>
</evidence>
<feature type="domain" description="Luciferase-like" evidence="6">
    <location>
        <begin position="22"/>
        <end position="105"/>
    </location>
</feature>
<dbReference type="EMBL" id="JADBGF010000001">
    <property type="protein sequence ID" value="MBE1595986.1"/>
    <property type="molecule type" value="Genomic_DNA"/>
</dbReference>
<evidence type="ECO:0000256" key="5">
    <source>
        <dbReference type="SAM" id="MobiDB-lite"/>
    </source>
</evidence>
<dbReference type="GO" id="GO:0004497">
    <property type="term" value="F:monooxygenase activity"/>
    <property type="evidence" value="ECO:0007669"/>
    <property type="project" value="UniProtKB-KW"/>
</dbReference>
<dbReference type="InterPro" id="IPR036661">
    <property type="entry name" value="Luciferase-like_sf"/>
</dbReference>
<dbReference type="Proteomes" id="UP000629287">
    <property type="component" value="Unassembled WGS sequence"/>
</dbReference>
<dbReference type="PANTHER" id="PTHR30011">
    <property type="entry name" value="ALKANESULFONATE MONOOXYGENASE-RELATED"/>
    <property type="match status" value="1"/>
</dbReference>
<organism evidence="7 8">
    <name type="scientific">Streptomyces stelliscabiei</name>
    <dbReference type="NCBI Taxonomy" id="146820"/>
    <lineage>
        <taxon>Bacteria</taxon>
        <taxon>Bacillati</taxon>
        <taxon>Actinomycetota</taxon>
        <taxon>Actinomycetes</taxon>
        <taxon>Kitasatosporales</taxon>
        <taxon>Streptomycetaceae</taxon>
        <taxon>Streptomyces</taxon>
    </lineage>
</organism>
<evidence type="ECO:0000313" key="7">
    <source>
        <dbReference type="EMBL" id="MBE1595986.1"/>
    </source>
</evidence>
<keyword evidence="8" id="KW-1185">Reference proteome</keyword>
<comment type="caution">
    <text evidence="7">The sequence shown here is derived from an EMBL/GenBank/DDBJ whole genome shotgun (WGS) entry which is preliminary data.</text>
</comment>
<sequence>MESSYGRGRLHLAAAIDQRAVGDVGAFVELARLAERGVLDFVTLGDAAGRPGPDASAVLARVAPETVRVGLVPAMAARAEPSRARAAVATLDWVSRGRAGWWIEEPGPQEQREARRFGRWHVASGDEPGRDVGGQGDAAARGAGCEDGAAGVRADGSEWSDGRVGDEGRVGDGGWEEDGREEGGWERSHRVEGAESAEDAGARVRGPAIVPRSPQGRPVRVVDATEGESRGAAARYADVALLRVTDPAHADAVREELRDMAARFGRDPDELRVLASLGVDLGGGEHAAEPGHGGGGPRRTADGPLYRGGPVDLAELVAAWHRAGAVDGFHLVPVEPRRDLERLVNATVALLQHRGLFRTFYPGSTLREHLGLARPVGGCAATARARGKATGAAS</sequence>
<evidence type="ECO:0000256" key="3">
    <source>
        <dbReference type="ARBA" id="ARBA00023002"/>
    </source>
</evidence>
<feature type="region of interest" description="Disordered" evidence="5">
    <location>
        <begin position="122"/>
        <end position="202"/>
    </location>
</feature>
<dbReference type="GO" id="GO:0016705">
    <property type="term" value="F:oxidoreductase activity, acting on paired donors, with incorporation or reduction of molecular oxygen"/>
    <property type="evidence" value="ECO:0007669"/>
    <property type="project" value="InterPro"/>
</dbReference>
<dbReference type="RefSeq" id="WP_050398499.1">
    <property type="nucleotide sequence ID" value="NZ_JADBGF010000001.1"/>
</dbReference>
<dbReference type="AlphaFoldDB" id="A0A8I0TQK9"/>
<keyword evidence="4 7" id="KW-0503">Monooxygenase</keyword>
<dbReference type="InterPro" id="IPR011251">
    <property type="entry name" value="Luciferase-like_dom"/>
</dbReference>
<feature type="compositionally biased region" description="Basic and acidic residues" evidence="5">
    <location>
        <begin position="181"/>
        <end position="193"/>
    </location>
</feature>
<evidence type="ECO:0000256" key="2">
    <source>
        <dbReference type="ARBA" id="ARBA00022643"/>
    </source>
</evidence>
<name>A0A8I0TQK9_9ACTN</name>
<protein>
    <submittedName>
        <fullName evidence="7">Alkanesulfonate monooxygenase SsuD/methylene tetrahydromethanopterin reductase-like flavin-dependent oxidoreductase (Luciferase family)</fullName>
    </submittedName>
</protein>
<dbReference type="GeneID" id="86826709"/>
<evidence type="ECO:0000259" key="6">
    <source>
        <dbReference type="Pfam" id="PF00296"/>
    </source>
</evidence>
<reference evidence="7 8" key="1">
    <citation type="submission" date="2020-10" db="EMBL/GenBank/DDBJ databases">
        <title>Sequencing the genomes of 1000 actinobacteria strains.</title>
        <authorList>
            <person name="Klenk H.-P."/>
        </authorList>
    </citation>
    <scope>NUCLEOTIDE SEQUENCE [LARGE SCALE GENOMIC DNA]</scope>
    <source>
        <strain evidence="7 8">DSM 41803</strain>
    </source>
</reference>
<keyword evidence="2" id="KW-0288">FMN</keyword>
<keyword evidence="3" id="KW-0560">Oxidoreductase</keyword>
<feature type="region of interest" description="Disordered" evidence="5">
    <location>
        <begin position="283"/>
        <end position="305"/>
    </location>
</feature>
<dbReference type="InterPro" id="IPR051260">
    <property type="entry name" value="Diverse_substr_monoxygenases"/>
</dbReference>
<dbReference type="Pfam" id="PF00296">
    <property type="entry name" value="Bac_luciferase"/>
    <property type="match status" value="2"/>
</dbReference>
<feature type="domain" description="Luciferase-like" evidence="6">
    <location>
        <begin position="204"/>
        <end position="279"/>
    </location>
</feature>
<accession>A0A8I0TQK9</accession>
<feature type="compositionally biased region" description="Basic and acidic residues" evidence="5">
    <location>
        <begin position="160"/>
        <end position="170"/>
    </location>
</feature>
<feature type="compositionally biased region" description="Gly residues" evidence="5">
    <location>
        <begin position="283"/>
        <end position="297"/>
    </location>
</feature>
<gene>
    <name evidence="7" type="ORF">H4687_002115</name>
</gene>